<feature type="non-terminal residue" evidence="5">
    <location>
        <position position="1"/>
    </location>
</feature>
<name>A0AAW4TRQ6_BIFPS</name>
<dbReference type="GO" id="GO:0016052">
    <property type="term" value="P:carbohydrate catabolic process"/>
    <property type="evidence" value="ECO:0007669"/>
    <property type="project" value="UniProtKB-ARBA"/>
</dbReference>
<dbReference type="GO" id="GO:0004553">
    <property type="term" value="F:hydrolase activity, hydrolyzing O-glycosyl compounds"/>
    <property type="evidence" value="ECO:0007669"/>
    <property type="project" value="UniProtKB-ARBA"/>
</dbReference>
<organism evidence="5 6">
    <name type="scientific">Bifidobacterium pseudocatenulatum</name>
    <dbReference type="NCBI Taxonomy" id="28026"/>
    <lineage>
        <taxon>Bacteria</taxon>
        <taxon>Bacillati</taxon>
        <taxon>Actinomycetota</taxon>
        <taxon>Actinomycetes</taxon>
        <taxon>Bifidobacteriales</taxon>
        <taxon>Bifidobacteriaceae</taxon>
        <taxon>Bifidobacterium</taxon>
    </lineage>
</organism>
<gene>
    <name evidence="5" type="ORF">KZP06_09920</name>
</gene>
<dbReference type="Pfam" id="PF16657">
    <property type="entry name" value="Malt_amylase_C"/>
    <property type="match status" value="1"/>
</dbReference>
<dbReference type="Proteomes" id="UP001197735">
    <property type="component" value="Unassembled WGS sequence"/>
</dbReference>
<keyword evidence="3" id="KW-0326">Glycosidase</keyword>
<dbReference type="SUPFAM" id="SSF51011">
    <property type="entry name" value="Glycosyl hydrolase domain"/>
    <property type="match status" value="1"/>
</dbReference>
<dbReference type="FunFam" id="2.60.40.1180:FF:000007">
    <property type="entry name" value="Sucrose isomerase"/>
    <property type="match status" value="1"/>
</dbReference>
<evidence type="ECO:0000313" key="6">
    <source>
        <dbReference type="Proteomes" id="UP001197735"/>
    </source>
</evidence>
<protein>
    <submittedName>
        <fullName evidence="5">Alpha-glucosidase C-terminal domain-containing protein</fullName>
    </submittedName>
</protein>
<feature type="domain" description="Maltogenic amylase-like C-terminal" evidence="4">
    <location>
        <begin position="11"/>
        <end position="61"/>
    </location>
</feature>
<dbReference type="RefSeq" id="WP_226591249.1">
    <property type="nucleotide sequence ID" value="NZ_JAHXEI010000012.1"/>
</dbReference>
<evidence type="ECO:0000259" key="4">
    <source>
        <dbReference type="Pfam" id="PF16657"/>
    </source>
</evidence>
<sequence>PIIAVGDFSPMDAGNDDVIAFQRHLEDTTIMVICNLSSKKATISESLRINDNKQQVLLSNYSTAHAFKSMHDGVLDPWEAITVQL</sequence>
<reference evidence="5" key="1">
    <citation type="submission" date="2021-07" db="EMBL/GenBank/DDBJ databases">
        <title>Xylan utilisation by Bifidobacterium pseudocatenulatum.</title>
        <authorList>
            <person name="Watanabe Y."/>
        </authorList>
    </citation>
    <scope>NUCLEOTIDE SEQUENCE</scope>
    <source>
        <strain evidence="5">YIT12824</strain>
    </source>
</reference>
<evidence type="ECO:0000256" key="1">
    <source>
        <dbReference type="ARBA" id="ARBA00008061"/>
    </source>
</evidence>
<comment type="caution">
    <text evidence="5">The sequence shown here is derived from an EMBL/GenBank/DDBJ whole genome shotgun (WGS) entry which is preliminary data.</text>
</comment>
<evidence type="ECO:0000256" key="2">
    <source>
        <dbReference type="ARBA" id="ARBA00022801"/>
    </source>
</evidence>
<dbReference type="InterPro" id="IPR013780">
    <property type="entry name" value="Glyco_hydro_b"/>
</dbReference>
<evidence type="ECO:0000313" key="5">
    <source>
        <dbReference type="EMBL" id="MCB4881025.1"/>
    </source>
</evidence>
<dbReference type="InterPro" id="IPR032091">
    <property type="entry name" value="Malt_amylase-like_C"/>
</dbReference>
<dbReference type="Gene3D" id="2.60.40.1180">
    <property type="entry name" value="Golgi alpha-mannosidase II"/>
    <property type="match status" value="1"/>
</dbReference>
<dbReference type="EMBL" id="JAHXEI010000012">
    <property type="protein sequence ID" value="MCB4881025.1"/>
    <property type="molecule type" value="Genomic_DNA"/>
</dbReference>
<comment type="similarity">
    <text evidence="1">Belongs to the glycosyl hydrolase 13 family.</text>
</comment>
<accession>A0AAW4TRQ6</accession>
<keyword evidence="2" id="KW-0378">Hydrolase</keyword>
<evidence type="ECO:0000256" key="3">
    <source>
        <dbReference type="ARBA" id="ARBA00023295"/>
    </source>
</evidence>
<dbReference type="AlphaFoldDB" id="A0AAW4TRQ6"/>
<proteinExistence type="inferred from homology"/>